<dbReference type="SUPFAM" id="SSF50104">
    <property type="entry name" value="Translation proteins SH3-like domain"/>
    <property type="match status" value="1"/>
</dbReference>
<keyword evidence="3" id="KW-0150">Chloroplast</keyword>
<dbReference type="InterPro" id="IPR014722">
    <property type="entry name" value="Rib_uL2_dom2"/>
</dbReference>
<dbReference type="GO" id="GO:0003723">
    <property type="term" value="F:RNA binding"/>
    <property type="evidence" value="ECO:0007669"/>
    <property type="project" value="InterPro"/>
</dbReference>
<dbReference type="GO" id="GO:0015934">
    <property type="term" value="C:large ribosomal subunit"/>
    <property type="evidence" value="ECO:0007669"/>
    <property type="project" value="InterPro"/>
</dbReference>
<dbReference type="GO" id="GO:0009507">
    <property type="term" value="C:chloroplast"/>
    <property type="evidence" value="ECO:0007669"/>
    <property type="project" value="UniProtKB-SubCell"/>
</dbReference>
<dbReference type="NCBIfam" id="TIGR01080">
    <property type="entry name" value="rplX_A_E"/>
    <property type="match status" value="1"/>
</dbReference>
<dbReference type="InterPro" id="IPR008991">
    <property type="entry name" value="Translation_prot_SH3-like_sf"/>
</dbReference>
<evidence type="ECO:0000256" key="4">
    <source>
        <dbReference type="ARBA" id="ARBA00022640"/>
    </source>
</evidence>
<evidence type="ECO:0000256" key="1">
    <source>
        <dbReference type="ARBA" id="ARBA00004229"/>
    </source>
</evidence>
<dbReference type="InterPro" id="IPR041988">
    <property type="entry name" value="Ribosomal_uL24_KOW"/>
</dbReference>
<accession>A0A8J9TMB3</accession>
<feature type="compositionally biased region" description="Basic residues" evidence="7">
    <location>
        <begin position="10"/>
        <end position="19"/>
    </location>
</feature>
<dbReference type="Pfam" id="PF00467">
    <property type="entry name" value="KOW"/>
    <property type="match status" value="1"/>
</dbReference>
<protein>
    <recommendedName>
        <fullName evidence="8">KOW domain-containing protein</fullName>
    </recommendedName>
</protein>
<evidence type="ECO:0000256" key="2">
    <source>
        <dbReference type="ARBA" id="ARBA00010618"/>
    </source>
</evidence>
<keyword evidence="6" id="KW-0687">Ribonucleoprotein</keyword>
<feature type="non-terminal residue" evidence="9">
    <location>
        <position position="115"/>
    </location>
</feature>
<keyword evidence="4" id="KW-0934">Plastid</keyword>
<name>A0A8J9TMB3_PHATR</name>
<organism evidence="9">
    <name type="scientific">Phaeodactylum tricornutum</name>
    <name type="common">Diatom</name>
    <dbReference type="NCBI Taxonomy" id="2850"/>
    <lineage>
        <taxon>Eukaryota</taxon>
        <taxon>Sar</taxon>
        <taxon>Stramenopiles</taxon>
        <taxon>Ochrophyta</taxon>
        <taxon>Bacillariophyta</taxon>
        <taxon>Bacillariophyceae</taxon>
        <taxon>Bacillariophycidae</taxon>
        <taxon>Naviculales</taxon>
        <taxon>Phaeodactylaceae</taxon>
        <taxon>Phaeodactylum</taxon>
    </lineage>
</organism>
<dbReference type="PANTHER" id="PTHR11143">
    <property type="entry name" value="60S RIBOSOMAL PROTEIN L26 FAMILY MEMBER"/>
    <property type="match status" value="1"/>
</dbReference>
<feature type="region of interest" description="Disordered" evidence="7">
    <location>
        <begin position="1"/>
        <end position="26"/>
    </location>
</feature>
<dbReference type="AlphaFoldDB" id="A0A8J9TMB3"/>
<dbReference type="GO" id="GO:0006412">
    <property type="term" value="P:translation"/>
    <property type="evidence" value="ECO:0007669"/>
    <property type="project" value="InterPro"/>
</dbReference>
<dbReference type="GO" id="GO:0003735">
    <property type="term" value="F:structural constituent of ribosome"/>
    <property type="evidence" value="ECO:0007669"/>
    <property type="project" value="InterPro"/>
</dbReference>
<comment type="similarity">
    <text evidence="2">Belongs to the universal ribosomal protein uL24 family.</text>
</comment>
<evidence type="ECO:0000256" key="5">
    <source>
        <dbReference type="ARBA" id="ARBA00022980"/>
    </source>
</evidence>
<evidence type="ECO:0000313" key="9">
    <source>
        <dbReference type="EMBL" id="CAG9292292.1"/>
    </source>
</evidence>
<dbReference type="CDD" id="cd06089">
    <property type="entry name" value="KOW_RPL26"/>
    <property type="match status" value="1"/>
</dbReference>
<dbReference type="InterPro" id="IPR005756">
    <property type="entry name" value="Ribosomal_uL24_euk/arc"/>
</dbReference>
<evidence type="ECO:0000259" key="8">
    <source>
        <dbReference type="SMART" id="SM00739"/>
    </source>
</evidence>
<keyword evidence="5" id="KW-0689">Ribosomal protein</keyword>
<gene>
    <name evidence="9" type="ORF">PTTT1_LOCUS48903</name>
</gene>
<proteinExistence type="inferred from homology"/>
<dbReference type="Pfam" id="PF16906">
    <property type="entry name" value="Ribosomal_L26"/>
    <property type="match status" value="1"/>
</dbReference>
<dbReference type="Gene3D" id="2.30.30.30">
    <property type="match status" value="1"/>
</dbReference>
<comment type="subcellular location">
    <subcellularLocation>
        <location evidence="1">Plastid</location>
        <location evidence="1">Chloroplast</location>
    </subcellularLocation>
</comment>
<dbReference type="Proteomes" id="UP000836788">
    <property type="component" value="Chromosome 6"/>
</dbReference>
<evidence type="ECO:0000256" key="3">
    <source>
        <dbReference type="ARBA" id="ARBA00022528"/>
    </source>
</evidence>
<reference evidence="9" key="1">
    <citation type="submission" date="2022-02" db="EMBL/GenBank/DDBJ databases">
        <authorList>
            <person name="Giguere J D."/>
        </authorList>
    </citation>
    <scope>NUCLEOTIDE SEQUENCE</scope>
    <source>
        <strain evidence="9">CCAP 1055/1</strain>
    </source>
</reference>
<sequence>MKYSQSVTSSRRKNRKAHFGAHSEARRKLMSASLSKELQARHGVRSMAVRKDDEVMVVRGTYKSREGKIIGCFRKKFVIHVERLTREKVTGAQVHVGIPASNVVITKLKLDKDRK</sequence>
<dbReference type="EMBL" id="OU594947">
    <property type="protein sequence ID" value="CAG9292292.1"/>
    <property type="molecule type" value="Genomic_DNA"/>
</dbReference>
<dbReference type="InterPro" id="IPR005824">
    <property type="entry name" value="KOW"/>
</dbReference>
<evidence type="ECO:0000256" key="7">
    <source>
        <dbReference type="SAM" id="MobiDB-lite"/>
    </source>
</evidence>
<feature type="domain" description="KOW" evidence="8">
    <location>
        <begin position="48"/>
        <end position="75"/>
    </location>
</feature>
<dbReference type="SMART" id="SM00739">
    <property type="entry name" value="KOW"/>
    <property type="match status" value="1"/>
</dbReference>
<evidence type="ECO:0000256" key="6">
    <source>
        <dbReference type="ARBA" id="ARBA00023274"/>
    </source>
</evidence>
<dbReference type="FunFam" id="2.30.30.30:FF:000009">
    <property type="entry name" value="60S ribosomal protein L26"/>
    <property type="match status" value="1"/>
</dbReference>